<feature type="repeat" description="TPR" evidence="1">
    <location>
        <begin position="99"/>
        <end position="132"/>
    </location>
</feature>
<dbReference type="PANTHER" id="PTHR44200">
    <property type="entry name" value="DNAJ HOMOLOG SUBFAMILY C MEMBER 7"/>
    <property type="match status" value="1"/>
</dbReference>
<dbReference type="PROSITE" id="PS51257">
    <property type="entry name" value="PROKAR_LIPOPROTEIN"/>
    <property type="match status" value="1"/>
</dbReference>
<dbReference type="SUPFAM" id="SSF48452">
    <property type="entry name" value="TPR-like"/>
    <property type="match status" value="1"/>
</dbReference>
<evidence type="ECO:0000313" key="4">
    <source>
        <dbReference type="Proteomes" id="UP001139103"/>
    </source>
</evidence>
<dbReference type="RefSeq" id="WP_230216791.1">
    <property type="nucleotide sequence ID" value="NZ_JAJKFT010000004.1"/>
</dbReference>
<reference evidence="3" key="1">
    <citation type="submission" date="2021-11" db="EMBL/GenBank/DDBJ databases">
        <title>Genome sequence.</title>
        <authorList>
            <person name="Sun Q."/>
        </authorList>
    </citation>
    <scope>NUCLEOTIDE SEQUENCE</scope>
    <source>
        <strain evidence="3">JC732</strain>
    </source>
</reference>
<organism evidence="3 4">
    <name type="scientific">Blastopirellula sediminis</name>
    <dbReference type="NCBI Taxonomy" id="2894196"/>
    <lineage>
        <taxon>Bacteria</taxon>
        <taxon>Pseudomonadati</taxon>
        <taxon>Planctomycetota</taxon>
        <taxon>Planctomycetia</taxon>
        <taxon>Pirellulales</taxon>
        <taxon>Pirellulaceae</taxon>
        <taxon>Blastopirellula</taxon>
    </lineage>
</organism>
<dbReference type="InterPro" id="IPR019734">
    <property type="entry name" value="TPR_rpt"/>
</dbReference>
<dbReference type="PANTHER" id="PTHR44200:SF1">
    <property type="entry name" value="DNAJ HOMOLOG SUBFAMILY C MEMBER 7"/>
    <property type="match status" value="1"/>
</dbReference>
<protein>
    <submittedName>
        <fullName evidence="3">Tetratricopeptide repeat protein</fullName>
    </submittedName>
</protein>
<dbReference type="AlphaFoldDB" id="A0A9X1SEK7"/>
<gene>
    <name evidence="3" type="ORF">LOC68_06075</name>
</gene>
<evidence type="ECO:0000256" key="1">
    <source>
        <dbReference type="PROSITE-ProRule" id="PRU00339"/>
    </source>
</evidence>
<comment type="caution">
    <text evidence="3">The sequence shown here is derived from an EMBL/GenBank/DDBJ whole genome shotgun (WGS) entry which is preliminary data.</text>
</comment>
<accession>A0A9X1SEK7</accession>
<evidence type="ECO:0000256" key="2">
    <source>
        <dbReference type="SAM" id="Coils"/>
    </source>
</evidence>
<dbReference type="EMBL" id="JAJKFT010000004">
    <property type="protein sequence ID" value="MCC9627955.1"/>
    <property type="molecule type" value="Genomic_DNA"/>
</dbReference>
<dbReference type="PROSITE" id="PS50005">
    <property type="entry name" value="TPR"/>
    <property type="match status" value="2"/>
</dbReference>
<dbReference type="Proteomes" id="UP001139103">
    <property type="component" value="Unassembled WGS sequence"/>
</dbReference>
<sequence length="235" mass="25752">MTLSARNLSLLSLLVAAIVGCGPPDAHRAAETAYSNGEFEKAIELYTEAAKTSNNPAIYGNRGNCYSILGDIDAALKDYATAIDIATKATGDPNDPLLAYFYYNRGYACEIAGRYDLAVADYEQTIALDPAYPDAKNNLAWLLATCPVKKTRNPKRAIEVATLDCQSSDWKNGFSIDTLAAAYAAAGNFPQAIERQEQAIQLVEDKDARQELEQRLELYRNKKPFVEAPSDKQPK</sequence>
<dbReference type="Gene3D" id="1.25.40.10">
    <property type="entry name" value="Tetratricopeptide repeat domain"/>
    <property type="match status" value="1"/>
</dbReference>
<dbReference type="SMART" id="SM00028">
    <property type="entry name" value="TPR"/>
    <property type="match status" value="3"/>
</dbReference>
<feature type="coiled-coil region" evidence="2">
    <location>
        <begin position="193"/>
        <end position="222"/>
    </location>
</feature>
<feature type="repeat" description="TPR" evidence="1">
    <location>
        <begin position="56"/>
        <end position="89"/>
    </location>
</feature>
<keyword evidence="1" id="KW-0802">TPR repeat</keyword>
<dbReference type="InterPro" id="IPR052758">
    <property type="entry name" value="SRC_co-chaperone"/>
</dbReference>
<dbReference type="Pfam" id="PF13424">
    <property type="entry name" value="TPR_12"/>
    <property type="match status" value="1"/>
</dbReference>
<proteinExistence type="predicted"/>
<name>A0A9X1SEK7_9BACT</name>
<keyword evidence="2" id="KW-0175">Coiled coil</keyword>
<evidence type="ECO:0000313" key="3">
    <source>
        <dbReference type="EMBL" id="MCC9627955.1"/>
    </source>
</evidence>
<dbReference type="InterPro" id="IPR011990">
    <property type="entry name" value="TPR-like_helical_dom_sf"/>
</dbReference>
<keyword evidence="4" id="KW-1185">Reference proteome</keyword>